<dbReference type="EMBL" id="CAJPIJ010000095">
    <property type="protein sequence ID" value="CAG1974200.1"/>
    <property type="molecule type" value="Genomic_DNA"/>
</dbReference>
<organism evidence="2 4">
    <name type="scientific">Gibberella zeae</name>
    <name type="common">Wheat head blight fungus</name>
    <name type="synonym">Fusarium graminearum</name>
    <dbReference type="NCBI Taxonomy" id="5518"/>
    <lineage>
        <taxon>Eukaryota</taxon>
        <taxon>Fungi</taxon>
        <taxon>Dikarya</taxon>
        <taxon>Ascomycota</taxon>
        <taxon>Pezizomycotina</taxon>
        <taxon>Sordariomycetes</taxon>
        <taxon>Hypocreomycetidae</taxon>
        <taxon>Hypocreales</taxon>
        <taxon>Nectriaceae</taxon>
        <taxon>Fusarium</taxon>
    </lineage>
</organism>
<dbReference type="EMBL" id="CAAKMV010000121">
    <property type="protein sequence ID" value="VIO55668.1"/>
    <property type="molecule type" value="Genomic_DNA"/>
</dbReference>
<protein>
    <submittedName>
        <fullName evidence="2">Uncharacterized protein</fullName>
    </submittedName>
</protein>
<evidence type="ECO:0000313" key="3">
    <source>
        <dbReference type="EMBL" id="VIO55668.1"/>
    </source>
</evidence>
<evidence type="ECO:0000313" key="2">
    <source>
        <dbReference type="EMBL" id="CAG1974200.1"/>
    </source>
</evidence>
<reference evidence="3" key="1">
    <citation type="submission" date="2019-04" db="EMBL/GenBank/DDBJ databases">
        <authorList>
            <person name="Melise S."/>
            <person name="Noan J."/>
            <person name="Okalmin O."/>
        </authorList>
    </citation>
    <scope>NUCLEOTIDE SEQUENCE</scope>
    <source>
        <strain evidence="3">FN9</strain>
    </source>
</reference>
<evidence type="ECO:0000256" key="1">
    <source>
        <dbReference type="SAM" id="SignalP"/>
    </source>
</evidence>
<sequence length="64" mass="7235">MGIGPRTHMGRELILSGLVLHQLVEVLQLASDKVQVHTIVRIFQHGSWNYGRWTVASVGFLRKP</sequence>
<evidence type="ECO:0000313" key="4">
    <source>
        <dbReference type="Proteomes" id="UP000746612"/>
    </source>
</evidence>
<gene>
    <name evidence="3" type="ORF">FUG_LOCUS178976</name>
    <name evidence="2" type="ORF">MDCFG202_LOCUS127027</name>
</gene>
<dbReference type="AlphaFoldDB" id="A0A4U9EK89"/>
<proteinExistence type="predicted"/>
<accession>A0A4U9EK89</accession>
<dbReference type="Proteomes" id="UP000746612">
    <property type="component" value="Unassembled WGS sequence"/>
</dbReference>
<name>A0A4U9EK89_GIBZA</name>
<feature type="chain" id="PRO_5041167200" evidence="1">
    <location>
        <begin position="27"/>
        <end position="64"/>
    </location>
</feature>
<keyword evidence="1" id="KW-0732">Signal</keyword>
<reference evidence="2" key="2">
    <citation type="submission" date="2021-03" db="EMBL/GenBank/DDBJ databases">
        <authorList>
            <person name="Alouane T."/>
            <person name="Langin T."/>
            <person name="Bonhomme L."/>
        </authorList>
    </citation>
    <scope>NUCLEOTIDE SEQUENCE</scope>
    <source>
        <strain evidence="2">MDC_Fg202</strain>
    </source>
</reference>
<feature type="signal peptide" evidence="1">
    <location>
        <begin position="1"/>
        <end position="26"/>
    </location>
</feature>